<feature type="compositionally biased region" description="Basic and acidic residues" evidence="1">
    <location>
        <begin position="160"/>
        <end position="174"/>
    </location>
</feature>
<organism evidence="3 4">
    <name type="scientific">Streptomyces tremellae</name>
    <dbReference type="NCBI Taxonomy" id="1124239"/>
    <lineage>
        <taxon>Bacteria</taxon>
        <taxon>Bacillati</taxon>
        <taxon>Actinomycetota</taxon>
        <taxon>Actinomycetes</taxon>
        <taxon>Kitasatosporales</taxon>
        <taxon>Streptomycetaceae</taxon>
        <taxon>Streptomyces</taxon>
    </lineage>
</organism>
<evidence type="ECO:0000313" key="3">
    <source>
        <dbReference type="EMBL" id="GAA3731072.1"/>
    </source>
</evidence>
<reference evidence="4" key="1">
    <citation type="journal article" date="2019" name="Int. J. Syst. Evol. Microbiol.">
        <title>The Global Catalogue of Microorganisms (GCM) 10K type strain sequencing project: providing services to taxonomists for standard genome sequencing and annotation.</title>
        <authorList>
            <consortium name="The Broad Institute Genomics Platform"/>
            <consortium name="The Broad Institute Genome Sequencing Center for Infectious Disease"/>
            <person name="Wu L."/>
            <person name="Ma J."/>
        </authorList>
    </citation>
    <scope>NUCLEOTIDE SEQUENCE [LARGE SCALE GENOMIC DNA]</scope>
    <source>
        <strain evidence="4">JCM 30846</strain>
    </source>
</reference>
<protein>
    <recommendedName>
        <fullName evidence="5">Integral membrane protein</fullName>
    </recommendedName>
</protein>
<name>A0ABP7F468_9ACTN</name>
<keyword evidence="2" id="KW-0812">Transmembrane</keyword>
<feature type="transmembrane region" description="Helical" evidence="2">
    <location>
        <begin position="113"/>
        <end position="133"/>
    </location>
</feature>
<sequence>MGAVARRPVVWVAWVAAVFVAVEAVVLVAVAALLSRVVGAQHMSLAGLKPSAMTLGAWVACGIGALFSLVCAFVLARTARADRGPGRVGRILLIVAAVVHGLLGAVASGLLGWGVFAVLMAGLGLLVWVLLSYGPPRAEAARGSGGPEPGAGIPRQSGPEVREGPSHLVEKPAE</sequence>
<dbReference type="Proteomes" id="UP001499884">
    <property type="component" value="Unassembled WGS sequence"/>
</dbReference>
<feature type="transmembrane region" description="Helical" evidence="2">
    <location>
        <begin position="12"/>
        <end position="35"/>
    </location>
</feature>
<accession>A0ABP7F468</accession>
<dbReference type="EMBL" id="BAABEP010000018">
    <property type="protein sequence ID" value="GAA3731072.1"/>
    <property type="molecule type" value="Genomic_DNA"/>
</dbReference>
<evidence type="ECO:0000256" key="2">
    <source>
        <dbReference type="SAM" id="Phobius"/>
    </source>
</evidence>
<feature type="transmembrane region" description="Helical" evidence="2">
    <location>
        <begin position="55"/>
        <end position="76"/>
    </location>
</feature>
<keyword evidence="2" id="KW-1133">Transmembrane helix</keyword>
<feature type="region of interest" description="Disordered" evidence="1">
    <location>
        <begin position="138"/>
        <end position="174"/>
    </location>
</feature>
<feature type="transmembrane region" description="Helical" evidence="2">
    <location>
        <begin position="88"/>
        <end position="107"/>
    </location>
</feature>
<keyword evidence="2" id="KW-0472">Membrane</keyword>
<evidence type="ECO:0008006" key="5">
    <source>
        <dbReference type="Google" id="ProtNLM"/>
    </source>
</evidence>
<proteinExistence type="predicted"/>
<comment type="caution">
    <text evidence="3">The sequence shown here is derived from an EMBL/GenBank/DDBJ whole genome shotgun (WGS) entry which is preliminary data.</text>
</comment>
<keyword evidence="4" id="KW-1185">Reference proteome</keyword>
<evidence type="ECO:0000256" key="1">
    <source>
        <dbReference type="SAM" id="MobiDB-lite"/>
    </source>
</evidence>
<evidence type="ECO:0000313" key="4">
    <source>
        <dbReference type="Proteomes" id="UP001499884"/>
    </source>
</evidence>
<gene>
    <name evidence="3" type="ORF">GCM10023082_30930</name>
</gene>